<comment type="subcellular location">
    <subcellularLocation>
        <location evidence="1">Cytoplasm</location>
    </subcellularLocation>
</comment>
<evidence type="ECO:0000256" key="1">
    <source>
        <dbReference type="ARBA" id="ARBA00004496"/>
    </source>
</evidence>
<dbReference type="PANTHER" id="PTHR21162:SF0">
    <property type="entry name" value="P53 AND DNA DAMAGE-REGULATED PROTEIN 1"/>
    <property type="match status" value="1"/>
</dbReference>
<proteinExistence type="predicted"/>
<dbReference type="InterPro" id="IPR030482">
    <property type="entry name" value="PDRG1"/>
</dbReference>
<comment type="caution">
    <text evidence="4">The sequence shown here is derived from an EMBL/GenBank/DDBJ whole genome shotgun (WGS) entry which is preliminary data.</text>
</comment>
<dbReference type="PANTHER" id="PTHR21162">
    <property type="entry name" value="P53 AND DNA DAMAGE-REGULATED PROTEIN"/>
    <property type="match status" value="1"/>
</dbReference>
<dbReference type="OrthoDB" id="20282at2759"/>
<organism evidence="4 5">
    <name type="scientific">Mucor saturninus</name>
    <dbReference type="NCBI Taxonomy" id="64648"/>
    <lineage>
        <taxon>Eukaryota</taxon>
        <taxon>Fungi</taxon>
        <taxon>Fungi incertae sedis</taxon>
        <taxon>Mucoromycota</taxon>
        <taxon>Mucoromycotina</taxon>
        <taxon>Mucoromycetes</taxon>
        <taxon>Mucorales</taxon>
        <taxon>Mucorineae</taxon>
        <taxon>Mucoraceae</taxon>
        <taxon>Mucor</taxon>
    </lineage>
</organism>
<sequence length="115" mass="13119">MASVANQIEQTLAAKEHLAEELLINKQAREKPTDCISKIDKKLWTFSSDMFIKLPTNKTQELLEKDQKVLDEKIEASKQIVDKNTLALKDMENKRDLHGFNLSGLTATDLYNNTK</sequence>
<dbReference type="AlphaFoldDB" id="A0A8H7RFN9"/>
<name>A0A8H7RFN9_9FUNG</name>
<dbReference type="Proteomes" id="UP000603453">
    <property type="component" value="Unassembled WGS sequence"/>
</dbReference>
<reference evidence="4" key="1">
    <citation type="submission" date="2020-12" db="EMBL/GenBank/DDBJ databases">
        <title>Metabolic potential, ecology and presence of endohyphal bacteria is reflected in genomic diversity of Mucoromycotina.</title>
        <authorList>
            <person name="Muszewska A."/>
            <person name="Okrasinska A."/>
            <person name="Steczkiewicz K."/>
            <person name="Drgas O."/>
            <person name="Orlowska M."/>
            <person name="Perlinska-Lenart U."/>
            <person name="Aleksandrzak-Piekarczyk T."/>
            <person name="Szatraj K."/>
            <person name="Zielenkiewicz U."/>
            <person name="Pilsyk S."/>
            <person name="Malc E."/>
            <person name="Mieczkowski P."/>
            <person name="Kruszewska J.S."/>
            <person name="Biernat P."/>
            <person name="Pawlowska J."/>
        </authorList>
    </citation>
    <scope>NUCLEOTIDE SEQUENCE</scope>
    <source>
        <strain evidence="4">WA0000017839</strain>
    </source>
</reference>
<keyword evidence="2" id="KW-0963">Cytoplasm</keyword>
<accession>A0A8H7RFN9</accession>
<evidence type="ECO:0000256" key="2">
    <source>
        <dbReference type="ARBA" id="ARBA00022490"/>
    </source>
</evidence>
<keyword evidence="5" id="KW-1185">Reference proteome</keyword>
<evidence type="ECO:0008006" key="6">
    <source>
        <dbReference type="Google" id="ProtNLM"/>
    </source>
</evidence>
<dbReference type="EMBL" id="JAEPRD010000011">
    <property type="protein sequence ID" value="KAG2210569.1"/>
    <property type="molecule type" value="Genomic_DNA"/>
</dbReference>
<evidence type="ECO:0000313" key="5">
    <source>
        <dbReference type="Proteomes" id="UP000603453"/>
    </source>
</evidence>
<gene>
    <name evidence="4" type="ORF">INT47_002511</name>
</gene>
<evidence type="ECO:0000313" key="4">
    <source>
        <dbReference type="EMBL" id="KAG2210569.1"/>
    </source>
</evidence>
<keyword evidence="3" id="KW-0143">Chaperone</keyword>
<dbReference type="GO" id="GO:0005737">
    <property type="term" value="C:cytoplasm"/>
    <property type="evidence" value="ECO:0007669"/>
    <property type="project" value="UniProtKB-SubCell"/>
</dbReference>
<evidence type="ECO:0000256" key="3">
    <source>
        <dbReference type="ARBA" id="ARBA00023186"/>
    </source>
</evidence>
<protein>
    <recommendedName>
        <fullName evidence="6">P53 and DNA damage-regulated protein 1</fullName>
    </recommendedName>
</protein>